<accession>A0ABZ2SNM1</accession>
<evidence type="ECO:0000259" key="2">
    <source>
        <dbReference type="PROSITE" id="PS51084"/>
    </source>
</evidence>
<evidence type="ECO:0000256" key="1">
    <source>
        <dbReference type="PROSITE-ProRule" id="PRU00464"/>
    </source>
</evidence>
<dbReference type="InterPro" id="IPR019808">
    <property type="entry name" value="Histidine_triad_CS"/>
</dbReference>
<dbReference type="Gene3D" id="3.30.428.10">
    <property type="entry name" value="HIT-like"/>
    <property type="match status" value="1"/>
</dbReference>
<protein>
    <submittedName>
        <fullName evidence="3">Histidine triad (HIT) family protein</fullName>
    </submittedName>
</protein>
<dbReference type="Pfam" id="PF01230">
    <property type="entry name" value="HIT"/>
    <property type="match status" value="1"/>
</dbReference>
<dbReference type="EMBL" id="CP147251">
    <property type="protein sequence ID" value="WYJ77387.1"/>
    <property type="molecule type" value="Genomic_DNA"/>
</dbReference>
<feature type="domain" description="HIT" evidence="2">
    <location>
        <begin position="5"/>
        <end position="112"/>
    </location>
</feature>
<dbReference type="PANTHER" id="PTHR46648:SF1">
    <property type="entry name" value="ADENOSINE 5'-MONOPHOSPHORAMIDASE HNT1"/>
    <property type="match status" value="1"/>
</dbReference>
<dbReference type="InterPro" id="IPR001310">
    <property type="entry name" value="Histidine_triad_HIT"/>
</dbReference>
<evidence type="ECO:0000313" key="4">
    <source>
        <dbReference type="Proteomes" id="UP000664701"/>
    </source>
</evidence>
<keyword evidence="4" id="KW-1185">Reference proteome</keyword>
<name>A0ABZ2SNM1_9ENTE</name>
<reference evidence="3 4" key="2">
    <citation type="submission" date="2024-03" db="EMBL/GenBank/DDBJ databases">
        <title>The Genome Sequence of Enterococcus sp. DIV2402.</title>
        <authorList>
            <consortium name="The Broad Institute Genomics Platform"/>
            <consortium name="The Broad Institute Microbial Omics Core"/>
            <consortium name="The Broad Institute Genomic Center for Infectious Diseases"/>
            <person name="Earl A."/>
            <person name="Manson A."/>
            <person name="Gilmore M."/>
            <person name="Schwartman J."/>
            <person name="Shea T."/>
            <person name="Abouelleil A."/>
            <person name="Cao P."/>
            <person name="Chapman S."/>
            <person name="Cusick C."/>
            <person name="Young S."/>
            <person name="Neafsey D."/>
            <person name="Nusbaum C."/>
            <person name="Birren B."/>
        </authorList>
    </citation>
    <scope>NUCLEOTIDE SEQUENCE [LARGE SCALE GENOMIC DNA]</scope>
    <source>
        <strain evidence="3 4">DIV2402</strain>
    </source>
</reference>
<feature type="short sequence motif" description="Histidine triad motif" evidence="1">
    <location>
        <begin position="97"/>
        <end position="101"/>
    </location>
</feature>
<gene>
    <name evidence="3" type="ORF">DOK78_002025</name>
</gene>
<dbReference type="RefSeq" id="WP_207940478.1">
    <property type="nucleotide sequence ID" value="NZ_CP147251.1"/>
</dbReference>
<dbReference type="PRINTS" id="PR00332">
    <property type="entry name" value="HISTRIAD"/>
</dbReference>
<dbReference type="Proteomes" id="UP000664701">
    <property type="component" value="Chromosome"/>
</dbReference>
<dbReference type="PANTHER" id="PTHR46648">
    <property type="entry name" value="HIT FAMILY PROTEIN 1"/>
    <property type="match status" value="1"/>
</dbReference>
<evidence type="ECO:0000313" key="3">
    <source>
        <dbReference type="EMBL" id="WYJ77387.1"/>
    </source>
</evidence>
<dbReference type="InterPro" id="IPR011146">
    <property type="entry name" value="HIT-like"/>
</dbReference>
<dbReference type="InterPro" id="IPR036265">
    <property type="entry name" value="HIT-like_sf"/>
</dbReference>
<sequence>MTTCVFCDIISRKIPGKIIFENAKTLAFLSNKADVSGHILIIPKDHCTDLNDITDENFIELQKTLLKINNHIINSCGYTGVNILMASGESAGQSIRHVHFHLIPRNFHDNIVAWPELSKEKKETSDELYQKLKITN</sequence>
<dbReference type="PROSITE" id="PS51084">
    <property type="entry name" value="HIT_2"/>
    <property type="match status" value="1"/>
</dbReference>
<dbReference type="SUPFAM" id="SSF54197">
    <property type="entry name" value="HIT-like"/>
    <property type="match status" value="1"/>
</dbReference>
<organism evidence="3 4">
    <name type="scientific">Candidatus Enterococcus lowellii</name>
    <dbReference type="NCBI Taxonomy" id="2230877"/>
    <lineage>
        <taxon>Bacteria</taxon>
        <taxon>Bacillati</taxon>
        <taxon>Bacillota</taxon>
        <taxon>Bacilli</taxon>
        <taxon>Lactobacillales</taxon>
        <taxon>Enterococcaceae</taxon>
        <taxon>Enterococcus</taxon>
    </lineage>
</organism>
<dbReference type="PROSITE" id="PS00892">
    <property type="entry name" value="HIT_1"/>
    <property type="match status" value="1"/>
</dbReference>
<proteinExistence type="predicted"/>
<reference evidence="3 4" key="1">
    <citation type="submission" date="2021-03" db="EMBL/GenBank/DDBJ databases">
        <authorList>
            <person name="Gilmore M.S."/>
            <person name="Schwartzman J."/>
            <person name="Van Tyne D."/>
            <person name="Martin M."/>
            <person name="Earl A.M."/>
            <person name="Manson A.L."/>
            <person name="Straub T."/>
            <person name="Salamzade R."/>
            <person name="Saavedra J."/>
            <person name="Lebreton F."/>
            <person name="Prichula J."/>
            <person name="Schaufler K."/>
            <person name="Gaca A."/>
            <person name="Sgardioli B."/>
            <person name="Wagenaar J."/>
            <person name="Strong T."/>
        </authorList>
    </citation>
    <scope>NUCLEOTIDE SEQUENCE [LARGE SCALE GENOMIC DNA]</scope>
    <source>
        <strain evidence="3 4">DIV2402</strain>
    </source>
</reference>